<dbReference type="InterPro" id="IPR006171">
    <property type="entry name" value="TOPRIM_dom"/>
</dbReference>
<sequence length="182" mass="20397">MIKEIIVVEGKDDITAVKAAVEAEVMATGGFGYKKELIETLKTLADRRGIIILTDPDYAGEKIRKDLSKHIKNCKHAFLPQGKALKKGDIGVENATREDIREAIRKARPNKVERKEEFTKEDLISLGLAGGKDSREKRDKVGEILGIGYANAKQFLNRLNNFGITKEEFIKAVERMEEINGR</sequence>
<comment type="similarity">
    <text evidence="11">Belongs to the ribonuclease M5 family.</text>
</comment>
<dbReference type="PROSITE" id="PS50880">
    <property type="entry name" value="TOPRIM"/>
    <property type="match status" value="1"/>
</dbReference>
<comment type="caution">
    <text evidence="14">The sequence shown here is derived from an EMBL/GenBank/DDBJ whole genome shotgun (WGS) entry which is preliminary data.</text>
</comment>
<dbReference type="NCBIfam" id="TIGR00334">
    <property type="entry name" value="5S_RNA_mat_M5"/>
    <property type="match status" value="1"/>
</dbReference>
<dbReference type="RefSeq" id="WP_216516755.1">
    <property type="nucleotide sequence ID" value="NZ_JAHLPM010000002.1"/>
</dbReference>
<dbReference type="Proteomes" id="UP000749471">
    <property type="component" value="Unassembled WGS sequence"/>
</dbReference>
<keyword evidence="9" id="KW-0460">Magnesium</keyword>
<comment type="subcellular location">
    <subcellularLocation>
        <location evidence="11">Cytoplasm</location>
    </subcellularLocation>
</comment>
<evidence type="ECO:0000313" key="15">
    <source>
        <dbReference type="Proteomes" id="UP000749471"/>
    </source>
</evidence>
<dbReference type="GO" id="GO:0043822">
    <property type="term" value="F:ribonuclease M5 activity"/>
    <property type="evidence" value="ECO:0007669"/>
    <property type="project" value="UniProtKB-EC"/>
</dbReference>
<evidence type="ECO:0000256" key="10">
    <source>
        <dbReference type="ARBA" id="ARBA00022884"/>
    </source>
</evidence>
<dbReference type="EC" id="3.1.26.8" evidence="11 12"/>
<dbReference type="Pfam" id="PF13331">
    <property type="entry name" value="DUF4093"/>
    <property type="match status" value="1"/>
</dbReference>
<evidence type="ECO:0000256" key="12">
    <source>
        <dbReference type="NCBIfam" id="TIGR00334"/>
    </source>
</evidence>
<evidence type="ECO:0000256" key="9">
    <source>
        <dbReference type="ARBA" id="ARBA00022842"/>
    </source>
</evidence>
<accession>A0ABS6E2B0</accession>
<evidence type="ECO:0000259" key="13">
    <source>
        <dbReference type="PROSITE" id="PS50880"/>
    </source>
</evidence>
<dbReference type="CDD" id="cd01027">
    <property type="entry name" value="TOPRIM_RNase_M5_like"/>
    <property type="match status" value="1"/>
</dbReference>
<dbReference type="InterPro" id="IPR004466">
    <property type="entry name" value="RNase_M5"/>
</dbReference>
<keyword evidence="8 11" id="KW-0378">Hydrolase</keyword>
<dbReference type="SMART" id="SM00493">
    <property type="entry name" value="TOPRIM"/>
    <property type="match status" value="1"/>
</dbReference>
<keyword evidence="4 11" id="KW-0540">Nuclease</keyword>
<evidence type="ECO:0000256" key="11">
    <source>
        <dbReference type="HAMAP-Rule" id="MF_01469"/>
    </source>
</evidence>
<dbReference type="PANTHER" id="PTHR39156:SF1">
    <property type="entry name" value="RIBONUCLEASE M5"/>
    <property type="match status" value="1"/>
</dbReference>
<keyword evidence="10 11" id="KW-0694">RNA-binding</keyword>
<gene>
    <name evidence="11 14" type="primary">rnmV</name>
    <name evidence="14" type="ORF">KQI42_03415</name>
</gene>
<keyword evidence="7 11" id="KW-0255">Endonuclease</keyword>
<evidence type="ECO:0000256" key="4">
    <source>
        <dbReference type="ARBA" id="ARBA00022722"/>
    </source>
</evidence>
<keyword evidence="6 11" id="KW-0699">rRNA-binding</keyword>
<protein>
    <recommendedName>
        <fullName evidence="11 12">Ribonuclease M5</fullName>
        <ecNumber evidence="11 12">3.1.26.8</ecNumber>
    </recommendedName>
    <alternativeName>
        <fullName evidence="11">RNase M5</fullName>
    </alternativeName>
    <alternativeName>
        <fullName evidence="11">Ribosomal RNA terminal maturase M5</fullName>
    </alternativeName>
</protein>
<evidence type="ECO:0000256" key="3">
    <source>
        <dbReference type="ARBA" id="ARBA00022552"/>
    </source>
</evidence>
<keyword evidence="5" id="KW-0479">Metal-binding</keyword>
<dbReference type="InterPro" id="IPR034141">
    <property type="entry name" value="TOPRIM_RNase_M5-like"/>
</dbReference>
<evidence type="ECO:0000313" key="14">
    <source>
        <dbReference type="EMBL" id="MBU5437043.1"/>
    </source>
</evidence>
<evidence type="ECO:0000256" key="7">
    <source>
        <dbReference type="ARBA" id="ARBA00022759"/>
    </source>
</evidence>
<reference evidence="14 15" key="1">
    <citation type="submission" date="2021-06" db="EMBL/GenBank/DDBJ databases">
        <authorList>
            <person name="Sun Q."/>
            <person name="Li D."/>
        </authorList>
    </citation>
    <scope>NUCLEOTIDE SEQUENCE [LARGE SCALE GENOMIC DNA]</scope>
    <source>
        <strain evidence="14 15">MSJ-40</strain>
    </source>
</reference>
<dbReference type="Pfam" id="PF01751">
    <property type="entry name" value="Toprim"/>
    <property type="match status" value="1"/>
</dbReference>
<feature type="domain" description="Toprim" evidence="13">
    <location>
        <begin position="3"/>
        <end position="86"/>
    </location>
</feature>
<keyword evidence="1 11" id="KW-0963">Cytoplasm</keyword>
<proteinExistence type="inferred from homology"/>
<evidence type="ECO:0000256" key="5">
    <source>
        <dbReference type="ARBA" id="ARBA00022723"/>
    </source>
</evidence>
<organism evidence="14 15">
    <name type="scientific">Tissierella simiarum</name>
    <dbReference type="NCBI Taxonomy" id="2841534"/>
    <lineage>
        <taxon>Bacteria</taxon>
        <taxon>Bacillati</taxon>
        <taxon>Bacillota</taxon>
        <taxon>Tissierellia</taxon>
        <taxon>Tissierellales</taxon>
        <taxon>Tissierellaceae</taxon>
        <taxon>Tissierella</taxon>
    </lineage>
</organism>
<name>A0ABS6E2B0_9FIRM</name>
<evidence type="ECO:0000256" key="1">
    <source>
        <dbReference type="ARBA" id="ARBA00022490"/>
    </source>
</evidence>
<keyword evidence="15" id="KW-1185">Reference proteome</keyword>
<dbReference type="PANTHER" id="PTHR39156">
    <property type="entry name" value="RIBONUCLEASE M5"/>
    <property type="match status" value="1"/>
</dbReference>
<evidence type="ECO:0000256" key="8">
    <source>
        <dbReference type="ARBA" id="ARBA00022801"/>
    </source>
</evidence>
<keyword evidence="3 11" id="KW-0698">rRNA processing</keyword>
<dbReference type="InterPro" id="IPR025156">
    <property type="entry name" value="RNase_M5_C"/>
</dbReference>
<comment type="function">
    <text evidence="11">Required for correct processing of both the 5' and 3' ends of 5S rRNA precursor. Cleaves both sides of a double-stranded region yielding mature 5S rRNA in one step.</text>
</comment>
<dbReference type="EMBL" id="JAHLPM010000002">
    <property type="protein sequence ID" value="MBU5437043.1"/>
    <property type="molecule type" value="Genomic_DNA"/>
</dbReference>
<comment type="catalytic activity">
    <reaction evidence="11">
        <text>Endonucleolytic cleavage of RNA, removing 21 and 42 nucleotides, respectively, from the 5'- and 3'-termini of a 5S-rRNA precursor.</text>
        <dbReference type="EC" id="3.1.26.8"/>
    </reaction>
</comment>
<dbReference type="HAMAP" id="MF_01469">
    <property type="entry name" value="RNase_M5"/>
    <property type="match status" value="1"/>
</dbReference>
<keyword evidence="2 11" id="KW-0690">Ribosome biogenesis</keyword>
<evidence type="ECO:0000256" key="2">
    <source>
        <dbReference type="ARBA" id="ARBA00022517"/>
    </source>
</evidence>
<evidence type="ECO:0000256" key="6">
    <source>
        <dbReference type="ARBA" id="ARBA00022730"/>
    </source>
</evidence>